<gene>
    <name evidence="7" type="ORF">ABC977_14545</name>
</gene>
<dbReference type="EC" id="3.1.-.-" evidence="7"/>
<dbReference type="Proteomes" id="UP001564408">
    <property type="component" value="Unassembled WGS sequence"/>
</dbReference>
<comment type="caution">
    <text evidence="7">The sequence shown here is derived from an EMBL/GenBank/DDBJ whole genome shotgun (WGS) entry which is preliminary data.</text>
</comment>
<dbReference type="InterPro" id="IPR042211">
    <property type="entry name" value="CRISPR-assoc_Cas1_N"/>
</dbReference>
<keyword evidence="5" id="KW-0460">Magnesium</keyword>
<evidence type="ECO:0000256" key="6">
    <source>
        <dbReference type="ARBA" id="ARBA00023118"/>
    </source>
</evidence>
<keyword evidence="3 7" id="KW-0255">Endonuclease</keyword>
<reference evidence="7 8" key="1">
    <citation type="submission" date="2024-05" db="EMBL/GenBank/DDBJ databases">
        <title>Genome Sequence and Characterization of the New Strain Purple Sulfur Bacterium of Genus Thioalkalicoccus.</title>
        <authorList>
            <person name="Bryantseva I.A."/>
            <person name="Kyndt J.A."/>
            <person name="Imhoff J.F."/>
        </authorList>
    </citation>
    <scope>NUCLEOTIDE SEQUENCE [LARGE SCALE GENOMIC DNA]</scope>
    <source>
        <strain evidence="7 8">Um2</strain>
    </source>
</reference>
<keyword evidence="8" id="KW-1185">Reference proteome</keyword>
<evidence type="ECO:0000256" key="1">
    <source>
        <dbReference type="ARBA" id="ARBA00022722"/>
    </source>
</evidence>
<dbReference type="Gene3D" id="3.100.10.20">
    <property type="entry name" value="CRISPR-associated endonuclease Cas1, N-terminal domain"/>
    <property type="match status" value="1"/>
</dbReference>
<evidence type="ECO:0000256" key="3">
    <source>
        <dbReference type="ARBA" id="ARBA00022759"/>
    </source>
</evidence>
<evidence type="ECO:0000256" key="4">
    <source>
        <dbReference type="ARBA" id="ARBA00022801"/>
    </source>
</evidence>
<proteinExistence type="predicted"/>
<keyword evidence="4 7" id="KW-0378">Hydrolase</keyword>
<dbReference type="RefSeq" id="WP_369668009.1">
    <property type="nucleotide sequence ID" value="NZ_JBDKXB010000025.1"/>
</dbReference>
<dbReference type="GO" id="GO:0004519">
    <property type="term" value="F:endonuclease activity"/>
    <property type="evidence" value="ECO:0007669"/>
    <property type="project" value="UniProtKB-KW"/>
</dbReference>
<protein>
    <submittedName>
        <fullName evidence="7">CRISPR-associated endonuclease Cas1</fullName>
        <ecNumber evidence="7">3.1.-.-</ecNumber>
    </submittedName>
</protein>
<evidence type="ECO:0000313" key="8">
    <source>
        <dbReference type="Proteomes" id="UP001564408"/>
    </source>
</evidence>
<keyword evidence="2" id="KW-0479">Metal-binding</keyword>
<dbReference type="InterPro" id="IPR002729">
    <property type="entry name" value="CRISPR-assoc_Cas1"/>
</dbReference>
<organism evidence="7 8">
    <name type="scientific">Thioalkalicoccus limnaeus</name>
    <dbReference type="NCBI Taxonomy" id="120681"/>
    <lineage>
        <taxon>Bacteria</taxon>
        <taxon>Pseudomonadati</taxon>
        <taxon>Pseudomonadota</taxon>
        <taxon>Gammaproteobacteria</taxon>
        <taxon>Chromatiales</taxon>
        <taxon>Chromatiaceae</taxon>
        <taxon>Thioalkalicoccus</taxon>
    </lineage>
</organism>
<dbReference type="Pfam" id="PF01867">
    <property type="entry name" value="Cas_Cas1"/>
    <property type="match status" value="1"/>
</dbReference>
<keyword evidence="6" id="KW-0051">Antiviral defense</keyword>
<evidence type="ECO:0000313" key="7">
    <source>
        <dbReference type="EMBL" id="MEY6433622.1"/>
    </source>
</evidence>
<accession>A0ABV4BGG9</accession>
<name>A0ABV4BGG9_9GAMM</name>
<evidence type="ECO:0000256" key="2">
    <source>
        <dbReference type="ARBA" id="ARBA00022723"/>
    </source>
</evidence>
<sequence length="283" mass="32041">MIVHTPRKKGSPRAERGAAIDTRPLYIAPGADTYVSLDGPALCISREERAPQLFPLQRLSRVVTATNVGWSSPALLACAERGISVLFLDEQGEIRARLTGRPGAYDELYQRLTEFLLLPQAEGMYGYWFRNYRRRAAHWVGHKLAIPLEQRDPSNCRAQIELRAGRYAGPAVALSTRQWIRSLAFGWMQEHLQDLGLGAGQSLGQIGPPTLARDLAEILIWYLEPARLGWLRSRQMAARSHGEPVRPPTRREVVSLFESRHIRVAERGREITSTLHRWLIHET</sequence>
<dbReference type="GO" id="GO:0016787">
    <property type="term" value="F:hydrolase activity"/>
    <property type="evidence" value="ECO:0007669"/>
    <property type="project" value="UniProtKB-KW"/>
</dbReference>
<keyword evidence="1" id="KW-0540">Nuclease</keyword>
<evidence type="ECO:0000256" key="5">
    <source>
        <dbReference type="ARBA" id="ARBA00022842"/>
    </source>
</evidence>
<dbReference type="EMBL" id="JBDKXB010000025">
    <property type="protein sequence ID" value="MEY6433622.1"/>
    <property type="molecule type" value="Genomic_DNA"/>
</dbReference>